<gene>
    <name evidence="1" type="ORF">EEDITHA_LOCUS11190</name>
</gene>
<dbReference type="EMBL" id="CAKOGL010000015">
    <property type="protein sequence ID" value="CAH2095773.1"/>
    <property type="molecule type" value="Genomic_DNA"/>
</dbReference>
<name>A0AAU9U9I6_EUPED</name>
<organism evidence="1 2">
    <name type="scientific">Euphydryas editha</name>
    <name type="common">Edith's checkerspot</name>
    <dbReference type="NCBI Taxonomy" id="104508"/>
    <lineage>
        <taxon>Eukaryota</taxon>
        <taxon>Metazoa</taxon>
        <taxon>Ecdysozoa</taxon>
        <taxon>Arthropoda</taxon>
        <taxon>Hexapoda</taxon>
        <taxon>Insecta</taxon>
        <taxon>Pterygota</taxon>
        <taxon>Neoptera</taxon>
        <taxon>Endopterygota</taxon>
        <taxon>Lepidoptera</taxon>
        <taxon>Glossata</taxon>
        <taxon>Ditrysia</taxon>
        <taxon>Papilionoidea</taxon>
        <taxon>Nymphalidae</taxon>
        <taxon>Nymphalinae</taxon>
        <taxon>Euphydryas</taxon>
    </lineage>
</organism>
<sequence>MATLGCTSGKLLRKVHILPVLSRNFSAVKPNKINNYVWKTCACAIGGGILLYAANIKNRGTVYALKAKSAIKGYSLQVIGILQGLLREKFYIYHPQWSGIVD</sequence>
<protein>
    <submittedName>
        <fullName evidence="1">Uncharacterized protein</fullName>
    </submittedName>
</protein>
<dbReference type="Proteomes" id="UP001153954">
    <property type="component" value="Unassembled WGS sequence"/>
</dbReference>
<comment type="caution">
    <text evidence="1">The sequence shown here is derived from an EMBL/GenBank/DDBJ whole genome shotgun (WGS) entry which is preliminary data.</text>
</comment>
<dbReference type="AlphaFoldDB" id="A0AAU9U9I6"/>
<evidence type="ECO:0000313" key="1">
    <source>
        <dbReference type="EMBL" id="CAH2095773.1"/>
    </source>
</evidence>
<evidence type="ECO:0000313" key="2">
    <source>
        <dbReference type="Proteomes" id="UP001153954"/>
    </source>
</evidence>
<accession>A0AAU9U9I6</accession>
<proteinExistence type="predicted"/>
<keyword evidence="2" id="KW-1185">Reference proteome</keyword>
<reference evidence="1" key="1">
    <citation type="submission" date="2022-03" db="EMBL/GenBank/DDBJ databases">
        <authorList>
            <person name="Tunstrom K."/>
        </authorList>
    </citation>
    <scope>NUCLEOTIDE SEQUENCE</scope>
</reference>